<feature type="domain" description="AMP-dependent synthetase/ligase" evidence="5">
    <location>
        <begin position="103"/>
        <end position="475"/>
    </location>
</feature>
<dbReference type="Proteomes" id="UP001275436">
    <property type="component" value="Unassembled WGS sequence"/>
</dbReference>
<dbReference type="EMBL" id="BSKO01000001">
    <property type="protein sequence ID" value="GLO64834.1"/>
    <property type="molecule type" value="Genomic_DNA"/>
</dbReference>
<dbReference type="InterPro" id="IPR005914">
    <property type="entry name" value="Acac_CoA_synth"/>
</dbReference>
<feature type="domain" description="Acetyl-coenzyme A synthetase N-terminal" evidence="6">
    <location>
        <begin position="40"/>
        <end position="95"/>
    </location>
</feature>
<gene>
    <name evidence="7" type="ORF">MACH08_06180</name>
</gene>
<dbReference type="InterPro" id="IPR042099">
    <property type="entry name" value="ANL_N_sf"/>
</dbReference>
<proteinExistence type="inferred from homology"/>
<dbReference type="Gene3D" id="3.40.50.12780">
    <property type="entry name" value="N-terminal domain of ligase-like"/>
    <property type="match status" value="1"/>
</dbReference>
<name>A0ABQ5TH15_9BACI</name>
<evidence type="ECO:0000313" key="7">
    <source>
        <dbReference type="EMBL" id="GLO64834.1"/>
    </source>
</evidence>
<dbReference type="InterPro" id="IPR020845">
    <property type="entry name" value="AMP-binding_CS"/>
</dbReference>
<keyword evidence="8" id="KW-1185">Reference proteome</keyword>
<comment type="similarity">
    <text evidence="1">Belongs to the ATP-dependent AMP-binding enzyme family.</text>
</comment>
<keyword evidence="3" id="KW-0547">Nucleotide-binding</keyword>
<dbReference type="RefSeq" id="WP_215123511.1">
    <property type="nucleotide sequence ID" value="NZ_BSKO01000001.1"/>
</dbReference>
<dbReference type="Pfam" id="PF00501">
    <property type="entry name" value="AMP-binding"/>
    <property type="match status" value="1"/>
</dbReference>
<evidence type="ECO:0000256" key="3">
    <source>
        <dbReference type="ARBA" id="ARBA00022741"/>
    </source>
</evidence>
<sequence length="659" mass="74893">MKVEEGTLLWEPNEQQIKQSNMYAYQQWLAEKKQLHLNDYASLWKWSVDDITSFWETIWEYFNVISHHPYQHVLSSTSMPGTRWFKEAKVNYAEHVFKHKNNSNPAIIHASETREMQEISWKQLYQDTAALQQTLKNIGVTKGDRVASYAPNIYETIVAFLATSSLGAIWSSASPDFGKQSVIERFQQIEPKVMITIDGYQYGGKSFNRIAIIEEIQSTIPSLEATITIPYLYDDADFSNLKRPITWTDAVHASKPLELTYTPVGFNDPLWVLYSSGTTGKPKAIVHSQGGMLLEHLKSTHLHLDLDKDSRFFWFTTTGWMMWNFLVGGLLTGSCIILYDGSPTYPDERYLWKFAEDTKMTVFGTSASFLTSSMKKDIHPGEEFDLSNLKNISSTGSPLPPEGFQWCYTHVKKDIWVSSVSGGTDVCTAFLLGSPTLPVYAGELQCSGLGAKVESYDPNGNSLVNEIGELVLTKPFPCMPIFFWNDDDGMRMYHSYFDTYRGVWCHGDYIKITEKGTSIIYGRSDATINRGGIRIGTSEIYRAVDQIEEVEDSLMIDLPQPNGDSITPLFVVMKDRKPFTDEVKRSIKNNLRTHCSPRHVPTHMFEVKELPKTLNGKKIEVPIKKILMGASIEQVMNKGSLINESAIEYFINLAKEWNK</sequence>
<dbReference type="InterPro" id="IPR000873">
    <property type="entry name" value="AMP-dep_synth/lig_dom"/>
</dbReference>
<dbReference type="NCBIfam" id="TIGR01217">
    <property type="entry name" value="ac_ac_CoA_syn"/>
    <property type="match status" value="1"/>
</dbReference>
<dbReference type="NCBIfam" id="NF002937">
    <property type="entry name" value="PRK03584.1"/>
    <property type="match status" value="1"/>
</dbReference>
<evidence type="ECO:0000256" key="2">
    <source>
        <dbReference type="ARBA" id="ARBA00022598"/>
    </source>
</evidence>
<comment type="caution">
    <text evidence="7">The sequence shown here is derived from an EMBL/GenBank/DDBJ whole genome shotgun (WGS) entry which is preliminary data.</text>
</comment>
<reference evidence="7 8" key="1">
    <citation type="submission" date="2023-02" db="EMBL/GenBank/DDBJ databases">
        <title>Oceanobacillus kimchii IFOP_LL358 isolated form Alexandrium catenella lab strain.</title>
        <authorList>
            <person name="Gajardo G."/>
            <person name="Ueki S."/>
            <person name="Maruyama F."/>
        </authorList>
    </citation>
    <scope>NUCLEOTIDE SEQUENCE [LARGE SCALE GENOMIC DNA]</scope>
    <source>
        <strain evidence="7 8">IFOP_LL358</strain>
    </source>
</reference>
<dbReference type="PANTHER" id="PTHR42921">
    <property type="entry name" value="ACETOACETYL-COA SYNTHETASE"/>
    <property type="match status" value="1"/>
</dbReference>
<evidence type="ECO:0000256" key="1">
    <source>
        <dbReference type="ARBA" id="ARBA00006432"/>
    </source>
</evidence>
<dbReference type="Gene3D" id="3.30.300.30">
    <property type="match status" value="1"/>
</dbReference>
<keyword evidence="4" id="KW-0067">ATP-binding</keyword>
<dbReference type="Pfam" id="PF16177">
    <property type="entry name" value="ACAS_N"/>
    <property type="match status" value="1"/>
</dbReference>
<accession>A0ABQ5TH15</accession>
<keyword evidence="2" id="KW-0436">Ligase</keyword>
<dbReference type="InterPro" id="IPR045851">
    <property type="entry name" value="AMP-bd_C_sf"/>
</dbReference>
<evidence type="ECO:0000259" key="6">
    <source>
        <dbReference type="Pfam" id="PF16177"/>
    </source>
</evidence>
<dbReference type="SUPFAM" id="SSF56801">
    <property type="entry name" value="Acetyl-CoA synthetase-like"/>
    <property type="match status" value="1"/>
</dbReference>
<dbReference type="InterPro" id="IPR032387">
    <property type="entry name" value="ACAS_N"/>
</dbReference>
<protein>
    <submittedName>
        <fullName evidence="7">Acetoacetyl-CoA synthetase</fullName>
    </submittedName>
</protein>
<dbReference type="PROSITE" id="PS00455">
    <property type="entry name" value="AMP_BINDING"/>
    <property type="match status" value="1"/>
</dbReference>
<organism evidence="7 8">
    <name type="scientific">Oceanobacillus kimchii</name>
    <dbReference type="NCBI Taxonomy" id="746691"/>
    <lineage>
        <taxon>Bacteria</taxon>
        <taxon>Bacillati</taxon>
        <taxon>Bacillota</taxon>
        <taxon>Bacilli</taxon>
        <taxon>Bacillales</taxon>
        <taxon>Bacillaceae</taxon>
        <taxon>Oceanobacillus</taxon>
    </lineage>
</organism>
<evidence type="ECO:0000313" key="8">
    <source>
        <dbReference type="Proteomes" id="UP001275436"/>
    </source>
</evidence>
<evidence type="ECO:0000256" key="4">
    <source>
        <dbReference type="ARBA" id="ARBA00022840"/>
    </source>
</evidence>
<evidence type="ECO:0000259" key="5">
    <source>
        <dbReference type="Pfam" id="PF00501"/>
    </source>
</evidence>
<dbReference type="PANTHER" id="PTHR42921:SF1">
    <property type="entry name" value="ACETOACETYL-COA SYNTHETASE"/>
    <property type="match status" value="1"/>
</dbReference>